<protein>
    <submittedName>
        <fullName evidence="1">Uncharacterized protein</fullName>
    </submittedName>
</protein>
<dbReference type="Proteomes" id="UP000076738">
    <property type="component" value="Unassembled WGS sequence"/>
</dbReference>
<gene>
    <name evidence="1" type="ORF">CALVIDRAFT_539376</name>
</gene>
<proteinExistence type="predicted"/>
<reference evidence="1 2" key="1">
    <citation type="journal article" date="2016" name="Mol. Biol. Evol.">
        <title>Comparative Genomics of Early-Diverging Mushroom-Forming Fungi Provides Insights into the Origins of Lignocellulose Decay Capabilities.</title>
        <authorList>
            <person name="Nagy L.G."/>
            <person name="Riley R."/>
            <person name="Tritt A."/>
            <person name="Adam C."/>
            <person name="Daum C."/>
            <person name="Floudas D."/>
            <person name="Sun H."/>
            <person name="Yadav J.S."/>
            <person name="Pangilinan J."/>
            <person name="Larsson K.H."/>
            <person name="Matsuura K."/>
            <person name="Barry K."/>
            <person name="Labutti K."/>
            <person name="Kuo R."/>
            <person name="Ohm R.A."/>
            <person name="Bhattacharya S.S."/>
            <person name="Shirouzu T."/>
            <person name="Yoshinaga Y."/>
            <person name="Martin F.M."/>
            <person name="Grigoriev I.V."/>
            <person name="Hibbett D.S."/>
        </authorList>
    </citation>
    <scope>NUCLEOTIDE SEQUENCE [LARGE SCALE GENOMIC DNA]</scope>
    <source>
        <strain evidence="1 2">TUFC12733</strain>
    </source>
</reference>
<dbReference type="AlphaFoldDB" id="A0A167JWG8"/>
<accession>A0A167JWG8</accession>
<organism evidence="1 2">
    <name type="scientific">Calocera viscosa (strain TUFC12733)</name>
    <dbReference type="NCBI Taxonomy" id="1330018"/>
    <lineage>
        <taxon>Eukaryota</taxon>
        <taxon>Fungi</taxon>
        <taxon>Dikarya</taxon>
        <taxon>Basidiomycota</taxon>
        <taxon>Agaricomycotina</taxon>
        <taxon>Dacrymycetes</taxon>
        <taxon>Dacrymycetales</taxon>
        <taxon>Dacrymycetaceae</taxon>
        <taxon>Calocera</taxon>
    </lineage>
</organism>
<keyword evidence="2" id="KW-1185">Reference proteome</keyword>
<evidence type="ECO:0000313" key="2">
    <source>
        <dbReference type="Proteomes" id="UP000076738"/>
    </source>
</evidence>
<sequence length="133" mass="15099">MAKSLWPIRYGRFVMADPQYCRHTMAAMTLPGYRRHDHARVIATSKAPPLAECQRSQRNREGCKVLIPTIESYPACRRYGGGDNFKKSIVGDILKEALTRNLEQLQHASVYVAECQGEKYVFILDNWSGHSAV</sequence>
<evidence type="ECO:0000313" key="1">
    <source>
        <dbReference type="EMBL" id="KZO94003.1"/>
    </source>
</evidence>
<name>A0A167JWG8_CALVF</name>
<dbReference type="EMBL" id="KV417297">
    <property type="protein sequence ID" value="KZO94003.1"/>
    <property type="molecule type" value="Genomic_DNA"/>
</dbReference>